<dbReference type="RefSeq" id="WP_015402481.1">
    <property type="nucleotide sequence ID" value="NC_020304.1"/>
</dbReference>
<dbReference type="SUPFAM" id="SSF141371">
    <property type="entry name" value="PilZ domain-like"/>
    <property type="match status" value="1"/>
</dbReference>
<dbReference type="Gene3D" id="2.40.10.220">
    <property type="entry name" value="predicted glycosyltransferase like domains"/>
    <property type="match status" value="1"/>
</dbReference>
<feature type="domain" description="PilZ" evidence="1">
    <location>
        <begin position="3"/>
        <end position="110"/>
    </location>
</feature>
<protein>
    <submittedName>
        <fullName evidence="2">PilZ domain-containing protein</fullName>
    </submittedName>
</protein>
<dbReference type="HOGENOM" id="CLU_2081025_0_0_7"/>
<name>M1P4Z5_DESSD</name>
<dbReference type="AlphaFoldDB" id="M1P4Z5"/>
<reference evidence="3" key="1">
    <citation type="journal article" date="2013" name="Stand. Genomic Sci.">
        <title>Complete genome sequence of Desulfocapsa sulfexigens, a marine deltaproteobacterium specialized in disproportionating inorganic sulfur compounds.</title>
        <authorList>
            <person name="Finster K.W."/>
            <person name="Kjeldsen K.U."/>
            <person name="Kube M."/>
            <person name="Reinhardt R."/>
            <person name="Mussmann M."/>
            <person name="Amann R."/>
            <person name="Schreiber L."/>
        </authorList>
    </citation>
    <scope>NUCLEOTIDE SEQUENCE [LARGE SCALE GENOMIC DNA]</scope>
    <source>
        <strain evidence="3">DSM 10523 / SB164P1</strain>
    </source>
</reference>
<proteinExistence type="predicted"/>
<accession>M1P4Z5</accession>
<keyword evidence="3" id="KW-1185">Reference proteome</keyword>
<dbReference type="PATRIC" id="fig|1167006.5.peg.222"/>
<organism evidence="2 3">
    <name type="scientific">Desulfocapsa sulfexigens (strain DSM 10523 / SB164P1)</name>
    <dbReference type="NCBI Taxonomy" id="1167006"/>
    <lineage>
        <taxon>Bacteria</taxon>
        <taxon>Pseudomonadati</taxon>
        <taxon>Thermodesulfobacteriota</taxon>
        <taxon>Desulfobulbia</taxon>
        <taxon>Desulfobulbales</taxon>
        <taxon>Desulfocapsaceae</taxon>
        <taxon>Desulfocapsa</taxon>
    </lineage>
</organism>
<dbReference type="GO" id="GO:0035438">
    <property type="term" value="F:cyclic-di-GMP binding"/>
    <property type="evidence" value="ECO:0007669"/>
    <property type="project" value="InterPro"/>
</dbReference>
<dbReference type="Proteomes" id="UP000011721">
    <property type="component" value="Chromosome"/>
</dbReference>
<dbReference type="KEGG" id="dsf:UWK_00196"/>
<sequence length="117" mass="13172">MLEQRKYERFTIASEIRALACDKVARVTDISKGGLALVFLDEATSNLRGEFSLDLLCQAKNLDARQIPGKVVWNREFSFSKIPGMVYKKAGVQFGKLSVTQQKLLRMLLFADNKSSL</sequence>
<evidence type="ECO:0000259" key="1">
    <source>
        <dbReference type="Pfam" id="PF07238"/>
    </source>
</evidence>
<evidence type="ECO:0000313" key="2">
    <source>
        <dbReference type="EMBL" id="AGF76782.1"/>
    </source>
</evidence>
<evidence type="ECO:0000313" key="3">
    <source>
        <dbReference type="Proteomes" id="UP000011721"/>
    </source>
</evidence>
<dbReference type="InterPro" id="IPR009875">
    <property type="entry name" value="PilZ_domain"/>
</dbReference>
<gene>
    <name evidence="2" type="ordered locus">UWK_00196</name>
</gene>
<dbReference type="STRING" id="1167006.UWK_00196"/>
<dbReference type="Pfam" id="PF07238">
    <property type="entry name" value="PilZ"/>
    <property type="match status" value="1"/>
</dbReference>
<dbReference type="EMBL" id="CP003985">
    <property type="protein sequence ID" value="AGF76782.1"/>
    <property type="molecule type" value="Genomic_DNA"/>
</dbReference>